<dbReference type="PANTHER" id="PTHR11803:SF58">
    <property type="entry name" value="PROTEIN HMF1-RELATED"/>
    <property type="match status" value="1"/>
</dbReference>
<proteinExistence type="inferred from homology"/>
<evidence type="ECO:0000313" key="3">
    <source>
        <dbReference type="EMBL" id="RFM31479.1"/>
    </source>
</evidence>
<evidence type="ECO:0000313" key="4">
    <source>
        <dbReference type="Proteomes" id="UP000261174"/>
    </source>
</evidence>
<dbReference type="AlphaFoldDB" id="A0A3E1NU61"/>
<comment type="caution">
    <text evidence="3">The sequence shown here is derived from an EMBL/GenBank/DDBJ whole genome shotgun (WGS) entry which is preliminary data.</text>
</comment>
<dbReference type="CDD" id="cd00448">
    <property type="entry name" value="YjgF_YER057c_UK114_family"/>
    <property type="match status" value="1"/>
</dbReference>
<reference evidence="3 4" key="1">
    <citation type="submission" date="2018-08" db="EMBL/GenBank/DDBJ databases">
        <title>Chitinophaga sp. K20C18050901, a novel bacterium isolated from forest soil.</title>
        <authorList>
            <person name="Wang C."/>
        </authorList>
    </citation>
    <scope>NUCLEOTIDE SEQUENCE [LARGE SCALE GENOMIC DNA]</scope>
    <source>
        <strain evidence="3 4">K20C18050901</strain>
    </source>
</reference>
<dbReference type="RefSeq" id="WP_116856977.1">
    <property type="nucleotide sequence ID" value="NZ_QTJV01000014.1"/>
</dbReference>
<accession>A0A3E1NU61</accession>
<dbReference type="EMBL" id="QTJV01000014">
    <property type="protein sequence ID" value="RFM31479.1"/>
    <property type="molecule type" value="Genomic_DNA"/>
</dbReference>
<keyword evidence="4" id="KW-1185">Reference proteome</keyword>
<keyword evidence="2" id="KW-0732">Signal</keyword>
<dbReference type="GO" id="GO:0019239">
    <property type="term" value="F:deaminase activity"/>
    <property type="evidence" value="ECO:0007669"/>
    <property type="project" value="TreeGrafter"/>
</dbReference>
<evidence type="ECO:0000256" key="2">
    <source>
        <dbReference type="SAM" id="SignalP"/>
    </source>
</evidence>
<gene>
    <name evidence="3" type="ORF">DXN04_29260</name>
</gene>
<sequence>MTRIGVWVCFVLFLFTTSACNNNNDRKEYSDQKSTGAKHKWHWDNEHRQNEDAGYAQVVKVGNMLYISGIPTEDLSPKGIDQVYRALGKCLMANGASFADVVKETLYTTDIETMKKYNDVRKKFYKGDFPAATWVQISRLYEPDCKLEVELIAQLTDGK</sequence>
<dbReference type="InterPro" id="IPR035959">
    <property type="entry name" value="RutC-like_sf"/>
</dbReference>
<dbReference type="InterPro" id="IPR006175">
    <property type="entry name" value="YjgF/YER057c/UK114"/>
</dbReference>
<name>A0A3E1NU61_9BACT</name>
<feature type="chain" id="PRO_5017565089" evidence="2">
    <location>
        <begin position="22"/>
        <end position="159"/>
    </location>
</feature>
<evidence type="ECO:0000256" key="1">
    <source>
        <dbReference type="ARBA" id="ARBA00010552"/>
    </source>
</evidence>
<dbReference type="PROSITE" id="PS51257">
    <property type="entry name" value="PROKAR_LIPOPROTEIN"/>
    <property type="match status" value="1"/>
</dbReference>
<dbReference type="GO" id="GO:0005829">
    <property type="term" value="C:cytosol"/>
    <property type="evidence" value="ECO:0007669"/>
    <property type="project" value="TreeGrafter"/>
</dbReference>
<dbReference type="Gene3D" id="3.30.1330.40">
    <property type="entry name" value="RutC-like"/>
    <property type="match status" value="1"/>
</dbReference>
<dbReference type="Proteomes" id="UP000261174">
    <property type="component" value="Unassembled WGS sequence"/>
</dbReference>
<comment type="similarity">
    <text evidence="1">Belongs to the RutC family.</text>
</comment>
<dbReference type="SUPFAM" id="SSF55298">
    <property type="entry name" value="YjgF-like"/>
    <property type="match status" value="1"/>
</dbReference>
<organism evidence="3 4">
    <name type="scientific">Chitinophaga silvisoli</name>
    <dbReference type="NCBI Taxonomy" id="2291814"/>
    <lineage>
        <taxon>Bacteria</taxon>
        <taxon>Pseudomonadati</taxon>
        <taxon>Bacteroidota</taxon>
        <taxon>Chitinophagia</taxon>
        <taxon>Chitinophagales</taxon>
        <taxon>Chitinophagaceae</taxon>
        <taxon>Chitinophaga</taxon>
    </lineage>
</organism>
<dbReference type="OrthoDB" id="9799840at2"/>
<feature type="signal peptide" evidence="2">
    <location>
        <begin position="1"/>
        <end position="21"/>
    </location>
</feature>
<dbReference type="PANTHER" id="PTHR11803">
    <property type="entry name" value="2-IMINOBUTANOATE/2-IMINOPROPANOATE DEAMINASE RIDA"/>
    <property type="match status" value="1"/>
</dbReference>
<dbReference type="Pfam" id="PF01042">
    <property type="entry name" value="Ribonuc_L-PSP"/>
    <property type="match status" value="1"/>
</dbReference>
<protein>
    <submittedName>
        <fullName evidence="3">RidA family protein</fullName>
    </submittedName>
</protein>